<proteinExistence type="predicted"/>
<evidence type="ECO:0000313" key="2">
    <source>
        <dbReference type="EMBL" id="MBW0553787.1"/>
    </source>
</evidence>
<feature type="compositionally biased region" description="Acidic residues" evidence="1">
    <location>
        <begin position="87"/>
        <end position="105"/>
    </location>
</feature>
<evidence type="ECO:0000313" key="3">
    <source>
        <dbReference type="Proteomes" id="UP000765509"/>
    </source>
</evidence>
<comment type="caution">
    <text evidence="2">The sequence shown here is derived from an EMBL/GenBank/DDBJ whole genome shotgun (WGS) entry which is preliminary data.</text>
</comment>
<name>A0A9Q3J1L3_9BASI</name>
<sequence>MVEDYVFQYANPIYWQTGPPRGIELCSMGKRKDWFRKVKFKEAEDRSKAKIESIFKSAKNKYYQTIKSMGCNLDGKLSIMDSGIENEPQEEVEGDQEVEAQDQEQ</sequence>
<organism evidence="2 3">
    <name type="scientific">Austropuccinia psidii MF-1</name>
    <dbReference type="NCBI Taxonomy" id="1389203"/>
    <lineage>
        <taxon>Eukaryota</taxon>
        <taxon>Fungi</taxon>
        <taxon>Dikarya</taxon>
        <taxon>Basidiomycota</taxon>
        <taxon>Pucciniomycotina</taxon>
        <taxon>Pucciniomycetes</taxon>
        <taxon>Pucciniales</taxon>
        <taxon>Sphaerophragmiaceae</taxon>
        <taxon>Austropuccinia</taxon>
    </lineage>
</organism>
<dbReference type="Proteomes" id="UP000765509">
    <property type="component" value="Unassembled WGS sequence"/>
</dbReference>
<keyword evidence="3" id="KW-1185">Reference proteome</keyword>
<dbReference type="EMBL" id="AVOT02060269">
    <property type="protein sequence ID" value="MBW0553787.1"/>
    <property type="molecule type" value="Genomic_DNA"/>
</dbReference>
<reference evidence="2" key="1">
    <citation type="submission" date="2021-03" db="EMBL/GenBank/DDBJ databases">
        <title>Draft genome sequence of rust myrtle Austropuccinia psidii MF-1, a brazilian biotype.</title>
        <authorList>
            <person name="Quecine M.C."/>
            <person name="Pachon D.M.R."/>
            <person name="Bonatelli M.L."/>
            <person name="Correr F.H."/>
            <person name="Franceschini L.M."/>
            <person name="Leite T.F."/>
            <person name="Margarido G.R.A."/>
            <person name="Almeida C.A."/>
            <person name="Ferrarezi J.A."/>
            <person name="Labate C.A."/>
        </authorList>
    </citation>
    <scope>NUCLEOTIDE SEQUENCE</scope>
    <source>
        <strain evidence="2">MF-1</strain>
    </source>
</reference>
<dbReference type="AlphaFoldDB" id="A0A9Q3J1L3"/>
<protein>
    <submittedName>
        <fullName evidence="2">Uncharacterized protein</fullName>
    </submittedName>
</protein>
<feature type="region of interest" description="Disordered" evidence="1">
    <location>
        <begin position="79"/>
        <end position="105"/>
    </location>
</feature>
<accession>A0A9Q3J1L3</accession>
<evidence type="ECO:0000256" key="1">
    <source>
        <dbReference type="SAM" id="MobiDB-lite"/>
    </source>
</evidence>
<gene>
    <name evidence="2" type="ORF">O181_093502</name>
</gene>